<dbReference type="PANTHER" id="PTHR30327:SF1">
    <property type="entry name" value="UPF0301 PROTEIN YQGE"/>
    <property type="match status" value="1"/>
</dbReference>
<dbReference type="PANTHER" id="PTHR30327">
    <property type="entry name" value="UNCHARACTERIZED PROTEIN YQGE"/>
    <property type="match status" value="1"/>
</dbReference>
<dbReference type="HAMAP" id="MF_00758">
    <property type="entry name" value="UPF0301"/>
    <property type="match status" value="1"/>
</dbReference>
<keyword evidence="4" id="KW-1185">Reference proteome</keyword>
<gene>
    <name evidence="3" type="ORF">BSZ37_15405</name>
</gene>
<dbReference type="InterPro" id="IPR003774">
    <property type="entry name" value="AlgH-like"/>
</dbReference>
<dbReference type="EMBL" id="MQWD01000001">
    <property type="protein sequence ID" value="PAP77732.1"/>
    <property type="molecule type" value="Genomic_DNA"/>
</dbReference>
<evidence type="ECO:0000256" key="2">
    <source>
        <dbReference type="HAMAP-Rule" id="MF_00758"/>
    </source>
</evidence>
<accession>A0A271J2L2</accession>
<evidence type="ECO:0000313" key="3">
    <source>
        <dbReference type="EMBL" id="PAP77732.1"/>
    </source>
</evidence>
<dbReference type="Gene3D" id="3.40.1740.10">
    <property type="entry name" value="VC0467-like"/>
    <property type="match status" value="1"/>
</dbReference>
<evidence type="ECO:0000313" key="4">
    <source>
        <dbReference type="Proteomes" id="UP000216339"/>
    </source>
</evidence>
<dbReference type="SUPFAM" id="SSF143456">
    <property type="entry name" value="VC0467-like"/>
    <property type="match status" value="1"/>
</dbReference>
<proteinExistence type="inferred from homology"/>
<comment type="caution">
    <text evidence="3">The sequence shown here is derived from an EMBL/GenBank/DDBJ whole genome shotgun (WGS) entry which is preliminary data.</text>
</comment>
<comment type="similarity">
    <text evidence="1 2">Belongs to the UPF0301 (AlgH) family.</text>
</comment>
<dbReference type="GO" id="GO:0005829">
    <property type="term" value="C:cytosol"/>
    <property type="evidence" value="ECO:0007669"/>
    <property type="project" value="TreeGrafter"/>
</dbReference>
<dbReference type="RefSeq" id="WP_095511397.1">
    <property type="nucleotide sequence ID" value="NZ_MQWD01000001.1"/>
</dbReference>
<sequence length="182" mass="19796">MPAPVPGDVLVAEPPMADPNFRRTVVLLCEHTTDGSFGLVLNRPTGLALSQATDEAFSFDAELWMGGPVQSDTLHYLHPYGDLDGTLPVLDDVFWGGDFDSLRSAIAAGWVDPERVRFFVGYSGWGSGQLDAEVDENAWIVLPGSADLVFADGDDALWRQVLRQLGGEYALLSTFPDDPRLN</sequence>
<evidence type="ECO:0000256" key="1">
    <source>
        <dbReference type="ARBA" id="ARBA00009600"/>
    </source>
</evidence>
<dbReference type="OrthoDB" id="9807486at2"/>
<protein>
    <recommendedName>
        <fullName evidence="2">UPF0301 protein BSZ37_15405</fullName>
    </recommendedName>
</protein>
<reference evidence="3 4" key="1">
    <citation type="submission" date="2016-11" db="EMBL/GenBank/DDBJ databases">
        <title>Study of marine rhodopsin-containing bacteria.</title>
        <authorList>
            <person name="Yoshizawa S."/>
            <person name="Kumagai Y."/>
            <person name="Kogure K."/>
        </authorList>
    </citation>
    <scope>NUCLEOTIDE SEQUENCE [LARGE SCALE GENOMIC DNA]</scope>
    <source>
        <strain evidence="3 4">SAORIC-28</strain>
    </source>
</reference>
<organism evidence="3 4">
    <name type="scientific">Rubrivirga marina</name>
    <dbReference type="NCBI Taxonomy" id="1196024"/>
    <lineage>
        <taxon>Bacteria</taxon>
        <taxon>Pseudomonadati</taxon>
        <taxon>Rhodothermota</taxon>
        <taxon>Rhodothermia</taxon>
        <taxon>Rhodothermales</taxon>
        <taxon>Rubricoccaceae</taxon>
        <taxon>Rubrivirga</taxon>
    </lineage>
</organism>
<dbReference type="AlphaFoldDB" id="A0A271J2L2"/>
<dbReference type="Pfam" id="PF02622">
    <property type="entry name" value="DUF179"/>
    <property type="match status" value="1"/>
</dbReference>
<dbReference type="Proteomes" id="UP000216339">
    <property type="component" value="Unassembled WGS sequence"/>
</dbReference>
<name>A0A271J2L2_9BACT</name>